<comment type="subcellular location">
    <subcellularLocation>
        <location evidence="1">Cell membrane</location>
        <topology evidence="1">Multi-pass membrane protein</topology>
    </subcellularLocation>
</comment>
<feature type="transmembrane region" description="Helical" evidence="5">
    <location>
        <begin position="299"/>
        <end position="316"/>
    </location>
</feature>
<sequence>MSTSEKPAESETAPPGGFREVKDVNGRIYRVGETDRQIMGRSRRWMVFLPWVAMMAISSSEYAFSSAEETLSGAHGWHGAHIFWLLGVWIFFQAAVAFPVGELRERGTLSARNAMLIGACGTVLGYLALAYAPNVWVAYLGFGLFGGCGAGAVYATCVNMVGKWYPERKGGKTGFVNGGFAYGSVPFIFLFKNYMDVGNLGGILTAVGFGLAITVALVGFFFVDPPKNWWPPHVDPLRAAADDPRIRRSLLKNPPAVKQYKPSEAIRTPVLPLMWFCLLCTAGINIFGIAFQVPFGDEMGFAGGIVALAMSLKAIINGTGRGVIGWISDRYGRRQTLVIVCIVLGGAQYAVYFSGSIGNMPLFLLASMVSGFGGGAIFPLFAAMTADFFGENNNASNYGMVYSSKLVSGLVGSGLGAVVVAAWGYGGAFILAGTIGLATAFLAMLLRQPGRDLRTTSQESLALSA</sequence>
<accession>A0A545AN73</accession>
<protein>
    <submittedName>
        <fullName evidence="7">OFA family MFS transporter</fullName>
    </submittedName>
</protein>
<keyword evidence="2 5" id="KW-0812">Transmembrane</keyword>
<dbReference type="PROSITE" id="PS50850">
    <property type="entry name" value="MFS"/>
    <property type="match status" value="1"/>
</dbReference>
<dbReference type="InterPro" id="IPR050327">
    <property type="entry name" value="Proton-linked_MCT"/>
</dbReference>
<reference evidence="7 8" key="1">
    <citation type="submission" date="2019-07" db="EMBL/GenBank/DDBJ databases">
        <title>Cryptosporangium phraense sp. nov., isolated from plant litter.</title>
        <authorList>
            <person name="Suriyachadkun C."/>
        </authorList>
    </citation>
    <scope>NUCLEOTIDE SEQUENCE [LARGE SCALE GENOMIC DNA]</scope>
    <source>
        <strain evidence="7 8">A-T 5661</strain>
    </source>
</reference>
<evidence type="ECO:0000256" key="3">
    <source>
        <dbReference type="ARBA" id="ARBA00022989"/>
    </source>
</evidence>
<feature type="transmembrane region" description="Helical" evidence="5">
    <location>
        <begin position="406"/>
        <end position="423"/>
    </location>
</feature>
<dbReference type="InterPro" id="IPR020846">
    <property type="entry name" value="MFS_dom"/>
</dbReference>
<dbReference type="InParanoid" id="A0A545AN73"/>
<dbReference type="Gene3D" id="1.20.1250.20">
    <property type="entry name" value="MFS general substrate transporter like domains"/>
    <property type="match status" value="2"/>
</dbReference>
<evidence type="ECO:0000256" key="4">
    <source>
        <dbReference type="ARBA" id="ARBA00023136"/>
    </source>
</evidence>
<feature type="transmembrane region" description="Helical" evidence="5">
    <location>
        <begin position="203"/>
        <end position="223"/>
    </location>
</feature>
<feature type="transmembrane region" description="Helical" evidence="5">
    <location>
        <begin position="337"/>
        <end position="357"/>
    </location>
</feature>
<gene>
    <name evidence="7" type="ORF">FL583_23810</name>
</gene>
<dbReference type="InterPro" id="IPR036259">
    <property type="entry name" value="MFS_trans_sf"/>
</dbReference>
<keyword evidence="3 5" id="KW-1133">Transmembrane helix</keyword>
<dbReference type="Proteomes" id="UP000317982">
    <property type="component" value="Unassembled WGS sequence"/>
</dbReference>
<keyword evidence="4 5" id="KW-0472">Membrane</keyword>
<evidence type="ECO:0000256" key="1">
    <source>
        <dbReference type="ARBA" id="ARBA00004651"/>
    </source>
</evidence>
<feature type="transmembrane region" description="Helical" evidence="5">
    <location>
        <begin position="429"/>
        <end position="446"/>
    </location>
</feature>
<dbReference type="GO" id="GO:0005886">
    <property type="term" value="C:plasma membrane"/>
    <property type="evidence" value="ECO:0007669"/>
    <property type="project" value="UniProtKB-SubCell"/>
</dbReference>
<feature type="transmembrane region" description="Helical" evidence="5">
    <location>
        <begin position="270"/>
        <end position="293"/>
    </location>
</feature>
<evidence type="ECO:0000259" key="6">
    <source>
        <dbReference type="PROSITE" id="PS50850"/>
    </source>
</evidence>
<organism evidence="7 8">
    <name type="scientific">Cryptosporangium phraense</name>
    <dbReference type="NCBI Taxonomy" id="2593070"/>
    <lineage>
        <taxon>Bacteria</taxon>
        <taxon>Bacillati</taxon>
        <taxon>Actinomycetota</taxon>
        <taxon>Actinomycetes</taxon>
        <taxon>Cryptosporangiales</taxon>
        <taxon>Cryptosporangiaceae</taxon>
        <taxon>Cryptosporangium</taxon>
    </lineage>
</organism>
<dbReference type="GO" id="GO:0022857">
    <property type="term" value="F:transmembrane transporter activity"/>
    <property type="evidence" value="ECO:0007669"/>
    <property type="project" value="InterPro"/>
</dbReference>
<dbReference type="PANTHER" id="PTHR11360">
    <property type="entry name" value="MONOCARBOXYLATE TRANSPORTER"/>
    <property type="match status" value="1"/>
</dbReference>
<dbReference type="InterPro" id="IPR011701">
    <property type="entry name" value="MFS"/>
</dbReference>
<feature type="transmembrane region" description="Helical" evidence="5">
    <location>
        <begin position="174"/>
        <end position="191"/>
    </location>
</feature>
<evidence type="ECO:0000256" key="5">
    <source>
        <dbReference type="SAM" id="Phobius"/>
    </source>
</evidence>
<feature type="transmembrane region" description="Helical" evidence="5">
    <location>
        <begin position="113"/>
        <end position="132"/>
    </location>
</feature>
<feature type="transmembrane region" description="Helical" evidence="5">
    <location>
        <begin position="45"/>
        <end position="62"/>
    </location>
</feature>
<dbReference type="SUPFAM" id="SSF103473">
    <property type="entry name" value="MFS general substrate transporter"/>
    <property type="match status" value="1"/>
</dbReference>
<dbReference type="AlphaFoldDB" id="A0A545AN73"/>
<dbReference type="Pfam" id="PF07690">
    <property type="entry name" value="MFS_1"/>
    <property type="match status" value="1"/>
</dbReference>
<feature type="domain" description="Major facilitator superfamily (MFS) profile" evidence="6">
    <location>
        <begin position="269"/>
        <end position="465"/>
    </location>
</feature>
<feature type="transmembrane region" description="Helical" evidence="5">
    <location>
        <begin position="363"/>
        <end position="385"/>
    </location>
</feature>
<dbReference type="OrthoDB" id="3283589at2"/>
<comment type="caution">
    <text evidence="7">The sequence shown here is derived from an EMBL/GenBank/DDBJ whole genome shotgun (WGS) entry which is preliminary data.</text>
</comment>
<evidence type="ECO:0000313" key="7">
    <source>
        <dbReference type="EMBL" id="TQS42711.1"/>
    </source>
</evidence>
<evidence type="ECO:0000256" key="2">
    <source>
        <dbReference type="ARBA" id="ARBA00022692"/>
    </source>
</evidence>
<feature type="transmembrane region" description="Helical" evidence="5">
    <location>
        <begin position="138"/>
        <end position="162"/>
    </location>
</feature>
<dbReference type="PANTHER" id="PTHR11360:SF304">
    <property type="entry name" value="MFS DOMAIN-CONTAINING PROTEIN"/>
    <property type="match status" value="1"/>
</dbReference>
<dbReference type="RefSeq" id="WP_142707018.1">
    <property type="nucleotide sequence ID" value="NZ_VIRS01000017.1"/>
</dbReference>
<name>A0A545AN73_9ACTN</name>
<proteinExistence type="predicted"/>
<evidence type="ECO:0000313" key="8">
    <source>
        <dbReference type="Proteomes" id="UP000317982"/>
    </source>
</evidence>
<dbReference type="CDD" id="cd17353">
    <property type="entry name" value="MFS_OFA_like"/>
    <property type="match status" value="1"/>
</dbReference>
<feature type="transmembrane region" description="Helical" evidence="5">
    <location>
        <begin position="82"/>
        <end position="101"/>
    </location>
</feature>
<dbReference type="EMBL" id="VIRS01000017">
    <property type="protein sequence ID" value="TQS42711.1"/>
    <property type="molecule type" value="Genomic_DNA"/>
</dbReference>
<keyword evidence="8" id="KW-1185">Reference proteome</keyword>